<evidence type="ECO:0000256" key="6">
    <source>
        <dbReference type="ARBA" id="ARBA00022840"/>
    </source>
</evidence>
<dbReference type="PROSITE" id="PS51192">
    <property type="entry name" value="HELICASE_ATP_BIND_1"/>
    <property type="match status" value="1"/>
</dbReference>
<evidence type="ECO:0000256" key="11">
    <source>
        <dbReference type="ARBA" id="ARBA00044535"/>
    </source>
</evidence>
<organism evidence="13 14">
    <name type="scientific">Christiangramia flava JLT2011</name>
    <dbReference type="NCBI Taxonomy" id="1229726"/>
    <lineage>
        <taxon>Bacteria</taxon>
        <taxon>Pseudomonadati</taxon>
        <taxon>Bacteroidota</taxon>
        <taxon>Flavobacteriia</taxon>
        <taxon>Flavobacteriales</taxon>
        <taxon>Flavobacteriaceae</taxon>
        <taxon>Christiangramia</taxon>
    </lineage>
</organism>
<dbReference type="Pfam" id="PF00270">
    <property type="entry name" value="DEAD"/>
    <property type="match status" value="1"/>
</dbReference>
<accession>A0A1L7I8B3</accession>
<name>A0A1L7I8B3_9FLAO</name>
<evidence type="ECO:0000256" key="9">
    <source>
        <dbReference type="ARBA" id="ARBA00034617"/>
    </source>
</evidence>
<keyword evidence="6" id="KW-0067">ATP-binding</keyword>
<dbReference type="GO" id="GO:0005524">
    <property type="term" value="F:ATP binding"/>
    <property type="evidence" value="ECO:0007669"/>
    <property type="project" value="UniProtKB-KW"/>
</dbReference>
<protein>
    <recommendedName>
        <fullName evidence="11">ATP-dependent DNA helicase RecQ</fullName>
        <ecNumber evidence="10">5.6.2.4</ecNumber>
    </recommendedName>
    <alternativeName>
        <fullName evidence="12">DNA 3'-5' helicase RecQ</fullName>
    </alternativeName>
</protein>
<dbReference type="AlphaFoldDB" id="A0A1L7I8B3"/>
<evidence type="ECO:0000256" key="7">
    <source>
        <dbReference type="ARBA" id="ARBA00023125"/>
    </source>
</evidence>
<dbReference type="InterPro" id="IPR001650">
    <property type="entry name" value="Helicase_C-like"/>
</dbReference>
<dbReference type="CDD" id="cd17920">
    <property type="entry name" value="DEXHc_RecQ"/>
    <property type="match status" value="1"/>
</dbReference>
<dbReference type="InterPro" id="IPR027417">
    <property type="entry name" value="P-loop_NTPase"/>
</dbReference>
<keyword evidence="2" id="KW-0479">Metal-binding</keyword>
<dbReference type="Gene3D" id="1.10.10.10">
    <property type="entry name" value="Winged helix-like DNA-binding domain superfamily/Winged helix DNA-binding domain"/>
    <property type="match status" value="1"/>
</dbReference>
<keyword evidence="7" id="KW-0238">DNA-binding</keyword>
<dbReference type="GO" id="GO:0043590">
    <property type="term" value="C:bacterial nucleoid"/>
    <property type="evidence" value="ECO:0007669"/>
    <property type="project" value="TreeGrafter"/>
</dbReference>
<keyword evidence="14" id="KW-1185">Reference proteome</keyword>
<dbReference type="EC" id="5.6.2.4" evidence="10"/>
<dbReference type="PANTHER" id="PTHR13710">
    <property type="entry name" value="DNA HELICASE RECQ FAMILY MEMBER"/>
    <property type="match status" value="1"/>
</dbReference>
<dbReference type="GO" id="GO:0043138">
    <property type="term" value="F:3'-5' DNA helicase activity"/>
    <property type="evidence" value="ECO:0007669"/>
    <property type="project" value="UniProtKB-EC"/>
</dbReference>
<dbReference type="GO" id="GO:0005737">
    <property type="term" value="C:cytoplasm"/>
    <property type="evidence" value="ECO:0007669"/>
    <property type="project" value="TreeGrafter"/>
</dbReference>
<dbReference type="InterPro" id="IPR004589">
    <property type="entry name" value="DNA_helicase_ATP-dep_RecQ"/>
</dbReference>
<dbReference type="RefSeq" id="WP_083645444.1">
    <property type="nucleotide sequence ID" value="NZ_AMRU01000016.1"/>
</dbReference>
<dbReference type="SUPFAM" id="SSF52540">
    <property type="entry name" value="P-loop containing nucleoside triphosphate hydrolases"/>
    <property type="match status" value="1"/>
</dbReference>
<evidence type="ECO:0000313" key="13">
    <source>
        <dbReference type="EMBL" id="APU69851.1"/>
    </source>
</evidence>
<evidence type="ECO:0000256" key="4">
    <source>
        <dbReference type="ARBA" id="ARBA00022801"/>
    </source>
</evidence>
<dbReference type="SMART" id="SM00490">
    <property type="entry name" value="HELICc"/>
    <property type="match status" value="1"/>
</dbReference>
<dbReference type="STRING" id="1229726.GRFL_3127"/>
<proteinExistence type="inferred from homology"/>
<dbReference type="KEGG" id="gfl:GRFL_3127"/>
<dbReference type="InterPro" id="IPR011545">
    <property type="entry name" value="DEAD/DEAH_box_helicase_dom"/>
</dbReference>
<evidence type="ECO:0000256" key="3">
    <source>
        <dbReference type="ARBA" id="ARBA00022741"/>
    </source>
</evidence>
<keyword evidence="8" id="KW-0413">Isomerase</keyword>
<dbReference type="InterPro" id="IPR032284">
    <property type="entry name" value="RecQ_Zn-bd"/>
</dbReference>
<dbReference type="GO" id="GO:0006281">
    <property type="term" value="P:DNA repair"/>
    <property type="evidence" value="ECO:0007669"/>
    <property type="project" value="TreeGrafter"/>
</dbReference>
<evidence type="ECO:0000256" key="2">
    <source>
        <dbReference type="ARBA" id="ARBA00022723"/>
    </source>
</evidence>
<dbReference type="GO" id="GO:0046872">
    <property type="term" value="F:metal ion binding"/>
    <property type="evidence" value="ECO:0007669"/>
    <property type="project" value="UniProtKB-KW"/>
</dbReference>
<keyword evidence="4" id="KW-0378">Hydrolase</keyword>
<dbReference type="InterPro" id="IPR014001">
    <property type="entry name" value="Helicase_ATP-bd"/>
</dbReference>
<dbReference type="PANTHER" id="PTHR13710:SF105">
    <property type="entry name" value="ATP-DEPENDENT DNA HELICASE Q1"/>
    <property type="match status" value="1"/>
</dbReference>
<comment type="catalytic activity">
    <reaction evidence="9">
        <text>Couples ATP hydrolysis with the unwinding of duplex DNA by translocating in the 3'-5' direction.</text>
        <dbReference type="EC" id="5.6.2.4"/>
    </reaction>
</comment>
<dbReference type="GO" id="GO:0003677">
    <property type="term" value="F:DNA binding"/>
    <property type="evidence" value="ECO:0007669"/>
    <property type="project" value="UniProtKB-KW"/>
</dbReference>
<dbReference type="EMBL" id="CP016359">
    <property type="protein sequence ID" value="APU69851.1"/>
    <property type="molecule type" value="Genomic_DNA"/>
</dbReference>
<dbReference type="SMART" id="SM00487">
    <property type="entry name" value="DEXDc"/>
    <property type="match status" value="1"/>
</dbReference>
<gene>
    <name evidence="13" type="ORF">GRFL_3127</name>
</gene>
<dbReference type="NCBIfam" id="TIGR00614">
    <property type="entry name" value="recQ_fam"/>
    <property type="match status" value="1"/>
</dbReference>
<evidence type="ECO:0000256" key="12">
    <source>
        <dbReference type="ARBA" id="ARBA00044550"/>
    </source>
</evidence>
<dbReference type="GO" id="GO:0009378">
    <property type="term" value="F:four-way junction helicase activity"/>
    <property type="evidence" value="ECO:0007669"/>
    <property type="project" value="TreeGrafter"/>
</dbReference>
<keyword evidence="3" id="KW-0547">Nucleotide-binding</keyword>
<dbReference type="Gene3D" id="3.40.50.300">
    <property type="entry name" value="P-loop containing nucleotide triphosphate hydrolases"/>
    <property type="match status" value="2"/>
</dbReference>
<dbReference type="Pfam" id="PF00271">
    <property type="entry name" value="Helicase_C"/>
    <property type="match status" value="1"/>
</dbReference>
<dbReference type="Proteomes" id="UP000186230">
    <property type="component" value="Chromosome"/>
</dbReference>
<dbReference type="GO" id="GO:0006310">
    <property type="term" value="P:DNA recombination"/>
    <property type="evidence" value="ECO:0007669"/>
    <property type="project" value="InterPro"/>
</dbReference>
<evidence type="ECO:0000256" key="8">
    <source>
        <dbReference type="ARBA" id="ARBA00023235"/>
    </source>
</evidence>
<evidence type="ECO:0000256" key="10">
    <source>
        <dbReference type="ARBA" id="ARBA00034808"/>
    </source>
</evidence>
<evidence type="ECO:0000256" key="1">
    <source>
        <dbReference type="ARBA" id="ARBA00005446"/>
    </source>
</evidence>
<dbReference type="PROSITE" id="PS51194">
    <property type="entry name" value="HELICASE_CTER"/>
    <property type="match status" value="1"/>
</dbReference>
<dbReference type="GO" id="GO:0016787">
    <property type="term" value="F:hydrolase activity"/>
    <property type="evidence" value="ECO:0007669"/>
    <property type="project" value="UniProtKB-KW"/>
</dbReference>
<dbReference type="FunFam" id="3.40.50.300:FF:001389">
    <property type="entry name" value="ATP-dependent DNA helicase RecQ"/>
    <property type="match status" value="1"/>
</dbReference>
<reference evidence="13 14" key="1">
    <citation type="submission" date="2016-07" db="EMBL/GenBank/DDBJ databases">
        <title>Multi-omics approach to identify versatile polysaccharide utilization systems of a marine flavobacterium Gramella flava.</title>
        <authorList>
            <person name="Tang K."/>
        </authorList>
    </citation>
    <scope>NUCLEOTIDE SEQUENCE [LARGE SCALE GENOMIC DNA]</scope>
    <source>
        <strain evidence="13 14">JLT2011</strain>
    </source>
</reference>
<sequence length="636" mass="73565">MQDEALEILRKYWGHDEFRPMQWEVISSILHNRDSLTLFPTGGGKSICFQVPTMMREGLCLVVSPLVSLMEDQVMHLQQKNIKAKALIGGISPDDLIRELDNCVFGNYKFLYLSPERLQQELILERLKQMNISLIAIDEAHCISQWGHDFRPAYREIDLLREVLPEVTFAAFTATATQKVALDICEQLQLKDPQIHRSSFERKNLLYEVVKTEDKYHRLTKLVHKLSSIVYVRSRNATEEIARFLNKQGIPAATYHGGLKNEVKQKRFQQWLSEEKRVMVATTAFGMGIDKANVGCVVHWDLPESLEAYFQEAGRAGRDGQPSKAILLTNDGDIPVLKNQFLHNLPDLNEVKLVYKKLMAFFSIAYGEGSQTDYDLNFSEFCNQYRFHFQKTYNALQLMDRAGILRLTANYHKKSFIHILISGGKLEFFMDQNPKYDHLLKALLRNYGGIFENEIPVSLGMISDKAQISEENVQVLLEELQKQDILDFNISRHDMVITLLQPREDDATLNPFSKFIRSYNDSKKEKIAQVLEFVKNDRECRQLQLLRYFDEKKPEPCGKCHICLKDPKNWNREIMNNIYLEIKNRLKQGPASSRELVDKSAFPEESVLKVIGLLLEKDILTKQASNKYELTKNEKS</sequence>
<evidence type="ECO:0000313" key="14">
    <source>
        <dbReference type="Proteomes" id="UP000186230"/>
    </source>
</evidence>
<dbReference type="OrthoDB" id="9763310at2"/>
<dbReference type="GO" id="GO:0030894">
    <property type="term" value="C:replisome"/>
    <property type="evidence" value="ECO:0007669"/>
    <property type="project" value="TreeGrafter"/>
</dbReference>
<comment type="similarity">
    <text evidence="1">Belongs to the helicase family. RecQ subfamily.</text>
</comment>
<dbReference type="InterPro" id="IPR036388">
    <property type="entry name" value="WH-like_DNA-bd_sf"/>
</dbReference>
<evidence type="ECO:0000256" key="5">
    <source>
        <dbReference type="ARBA" id="ARBA00022806"/>
    </source>
</evidence>
<keyword evidence="5 13" id="KW-0347">Helicase</keyword>
<dbReference type="Pfam" id="PF16124">
    <property type="entry name" value="RecQ_Zn_bind"/>
    <property type="match status" value="1"/>
</dbReference>